<dbReference type="InterPro" id="IPR021295">
    <property type="entry name" value="DUF2867"/>
</dbReference>
<feature type="region of interest" description="Disordered" evidence="1">
    <location>
        <begin position="258"/>
        <end position="284"/>
    </location>
</feature>
<evidence type="ECO:0000256" key="1">
    <source>
        <dbReference type="SAM" id="MobiDB-lite"/>
    </source>
</evidence>
<feature type="compositionally biased region" description="Basic residues" evidence="1">
    <location>
        <begin position="264"/>
        <end position="274"/>
    </location>
</feature>
<proteinExistence type="predicted"/>
<protein>
    <submittedName>
        <fullName evidence="2">DUF2867 domain-containing protein</fullName>
    </submittedName>
</protein>
<gene>
    <name evidence="2" type="ORF">PDM29_12915</name>
</gene>
<sequence length="477" mass="51442">MPGVTRMDRSFPGISLPSQGGGSPVEVTLITQLGIGAGDQLVRDAGVRQSAHPSFIDALDEPSARLGGMHMAQQDPSSLYSFAVGPQGHPFHRHAGPRMFTAVSGSGGAQLRFSTASDAQLEADPAAFLHALRFIDVPPDCLFTVRFGSGTWHQFVSKRAPHPALFALSCHANDHTGPLSEAQRARVEADNADIPSLTDTLPPHLQALLAQTDPHSVPSVSLSLHAPARSWAGRLCAATRDPIGRLRTALHGLRPIRGYVSRPPQRHPVTHHRGAPQDSLLQPQLPEGWHHQDYVSLTLPAHALPGRSARRTLETVLDGFMLNPPAGVGQLMAVRNVLVAPLRLRTSPLGCPVSSLLSEDRSQVFAGRFPVLGQQVDSEDRSAEVLLGADDRHLRFRSCVRVERLDDGQVRVSLGTRVRTHNAFGRFYMAMIDRTHRRYISPALLRMAVAHALAPELTGVSGAATQGVALRGIVGVR</sequence>
<reference evidence="2 3" key="1">
    <citation type="submission" date="2022-12" db="EMBL/GenBank/DDBJ databases">
        <title>Two new species, Stenotrophomonas aracearum and Stenotrophomonas oahuensis, isolated from Anthurium (Araceae family) in Hawaii.</title>
        <authorList>
            <person name="Chunag S.C."/>
            <person name="Dobhal S."/>
            <person name="Alvarez A."/>
            <person name="Arif M."/>
        </authorList>
    </citation>
    <scope>NUCLEOTIDE SEQUENCE [LARGE SCALE GENOMIC DNA]</scope>
    <source>
        <strain evidence="2 3">A5586</strain>
    </source>
</reference>
<dbReference type="Proteomes" id="UP001302072">
    <property type="component" value="Chromosome"/>
</dbReference>
<accession>A0ABY9YK56</accession>
<evidence type="ECO:0000313" key="3">
    <source>
        <dbReference type="Proteomes" id="UP001302072"/>
    </source>
</evidence>
<feature type="region of interest" description="Disordered" evidence="1">
    <location>
        <begin position="1"/>
        <end position="22"/>
    </location>
</feature>
<dbReference type="RefSeq" id="WP_311190516.1">
    <property type="nucleotide sequence ID" value="NZ_CP115541.1"/>
</dbReference>
<name>A0ABY9YK56_9GAMM</name>
<keyword evidence="3" id="KW-1185">Reference proteome</keyword>
<dbReference type="EMBL" id="CP115541">
    <property type="protein sequence ID" value="WNH51265.1"/>
    <property type="molecule type" value="Genomic_DNA"/>
</dbReference>
<dbReference type="Pfam" id="PF11066">
    <property type="entry name" value="DUF2867"/>
    <property type="match status" value="1"/>
</dbReference>
<evidence type="ECO:0000313" key="2">
    <source>
        <dbReference type="EMBL" id="WNH51265.1"/>
    </source>
</evidence>
<organism evidence="2 3">
    <name type="scientific">Stenotrophomonas oahuensis</name>
    <dbReference type="NCBI Taxonomy" id="3003271"/>
    <lineage>
        <taxon>Bacteria</taxon>
        <taxon>Pseudomonadati</taxon>
        <taxon>Pseudomonadota</taxon>
        <taxon>Gammaproteobacteria</taxon>
        <taxon>Lysobacterales</taxon>
        <taxon>Lysobacteraceae</taxon>
        <taxon>Stenotrophomonas</taxon>
    </lineage>
</organism>